<organism evidence="2 3">
    <name type="scientific">Meyerozyma guilliermondii (strain ATCC 6260 / CBS 566 / DSM 6381 / JCM 1539 / NBRC 10279 / NRRL Y-324)</name>
    <name type="common">Yeast</name>
    <name type="synonym">Candida guilliermondii</name>
    <dbReference type="NCBI Taxonomy" id="294746"/>
    <lineage>
        <taxon>Eukaryota</taxon>
        <taxon>Fungi</taxon>
        <taxon>Dikarya</taxon>
        <taxon>Ascomycota</taxon>
        <taxon>Saccharomycotina</taxon>
        <taxon>Pichiomycetes</taxon>
        <taxon>Debaryomycetaceae</taxon>
        <taxon>Meyerozyma</taxon>
    </lineage>
</organism>
<dbReference type="RefSeq" id="XP_001486853.2">
    <property type="nucleotide sequence ID" value="XM_001486803.1"/>
</dbReference>
<protein>
    <submittedName>
        <fullName evidence="2">Uncharacterized protein</fullName>
    </submittedName>
</protein>
<feature type="region of interest" description="Disordered" evidence="1">
    <location>
        <begin position="167"/>
        <end position="231"/>
    </location>
</feature>
<dbReference type="HOGENOM" id="CLU_1147534_0_0_1"/>
<keyword evidence="3" id="KW-1185">Reference proteome</keyword>
<dbReference type="Proteomes" id="UP000001997">
    <property type="component" value="Unassembled WGS sequence"/>
</dbReference>
<dbReference type="GeneID" id="5129454"/>
<dbReference type="KEGG" id="pgu:PGUG_00230"/>
<evidence type="ECO:0000313" key="3">
    <source>
        <dbReference type="Proteomes" id="UP000001997"/>
    </source>
</evidence>
<dbReference type="InParanoid" id="A5DAC5"/>
<dbReference type="EMBL" id="CH408155">
    <property type="protein sequence ID" value="EDK36132.2"/>
    <property type="molecule type" value="Genomic_DNA"/>
</dbReference>
<dbReference type="VEuPathDB" id="FungiDB:PGUG_00230"/>
<name>A5DAC5_PICGU</name>
<accession>A5DAC5</accession>
<evidence type="ECO:0000313" key="2">
    <source>
        <dbReference type="EMBL" id="EDK36132.2"/>
    </source>
</evidence>
<feature type="compositionally biased region" description="Pro residues" evidence="1">
    <location>
        <begin position="167"/>
        <end position="181"/>
    </location>
</feature>
<proteinExistence type="predicted"/>
<reference evidence="2 3" key="1">
    <citation type="journal article" date="2009" name="Nature">
        <title>Evolution of pathogenicity and sexual reproduction in eight Candida genomes.</title>
        <authorList>
            <person name="Butler G."/>
            <person name="Rasmussen M.D."/>
            <person name="Lin M.F."/>
            <person name="Santos M.A."/>
            <person name="Sakthikumar S."/>
            <person name="Munro C.A."/>
            <person name="Rheinbay E."/>
            <person name="Grabherr M."/>
            <person name="Forche A."/>
            <person name="Reedy J.L."/>
            <person name="Agrafioti I."/>
            <person name="Arnaud M.B."/>
            <person name="Bates S."/>
            <person name="Brown A.J."/>
            <person name="Brunke S."/>
            <person name="Costanzo M.C."/>
            <person name="Fitzpatrick D.A."/>
            <person name="de Groot P.W."/>
            <person name="Harris D."/>
            <person name="Hoyer L.L."/>
            <person name="Hube B."/>
            <person name="Klis F.M."/>
            <person name="Kodira C."/>
            <person name="Lennard N."/>
            <person name="Logue M.E."/>
            <person name="Martin R."/>
            <person name="Neiman A.M."/>
            <person name="Nikolaou E."/>
            <person name="Quail M.A."/>
            <person name="Quinn J."/>
            <person name="Santos M.C."/>
            <person name="Schmitzberger F.F."/>
            <person name="Sherlock G."/>
            <person name="Shah P."/>
            <person name="Silverstein K.A."/>
            <person name="Skrzypek M.S."/>
            <person name="Soll D."/>
            <person name="Staggs R."/>
            <person name="Stansfield I."/>
            <person name="Stumpf M.P."/>
            <person name="Sudbery P.E."/>
            <person name="Srikantha T."/>
            <person name="Zeng Q."/>
            <person name="Berman J."/>
            <person name="Berriman M."/>
            <person name="Heitman J."/>
            <person name="Gow N.A."/>
            <person name="Lorenz M.C."/>
            <person name="Birren B.W."/>
            <person name="Kellis M."/>
            <person name="Cuomo C.A."/>
        </authorList>
    </citation>
    <scope>NUCLEOTIDE SEQUENCE [LARGE SCALE GENOMIC DNA]</scope>
    <source>
        <strain evidence="3">ATCC 6260 / CBS 566 / DSM 6381 / JCM 1539 / NBRC 10279 / NRRL Y-324</strain>
    </source>
</reference>
<gene>
    <name evidence="2" type="ORF">PGUG_00230</name>
</gene>
<sequence length="242" mass="27475">MSRQQTIPNFPSRHRFAVSISARFIVAFLCSRAKVPVWGRVSRMFANKRRLHNKQRVFPGGFFRVPPPWRRPHHCSFLVSAWDASHERVRTSQGGGIRTPRLQQFSSLVPNRDPYGKSIKGTGKPLGSCHSHLSTRFHYKLIHSLCNTPFYSLWVWLLWSPLSPPSSPSTPSPNTIPPMSPSPTARTTLAPPPSRLTPRSLSPKPSMVSRPFTPPFALSPKRHPPWPPLPPWLRLPSLKKRL</sequence>
<evidence type="ECO:0000256" key="1">
    <source>
        <dbReference type="SAM" id="MobiDB-lite"/>
    </source>
</evidence>
<dbReference type="AlphaFoldDB" id="A5DAC5"/>